<organism evidence="1 2">
    <name type="scientific">Celeribacter baekdonensis</name>
    <dbReference type="NCBI Taxonomy" id="875171"/>
    <lineage>
        <taxon>Bacteria</taxon>
        <taxon>Pseudomonadati</taxon>
        <taxon>Pseudomonadota</taxon>
        <taxon>Alphaproteobacteria</taxon>
        <taxon>Rhodobacterales</taxon>
        <taxon>Roseobacteraceae</taxon>
        <taxon>Celeribacter</taxon>
    </lineage>
</organism>
<dbReference type="EMBL" id="FNBL01000026">
    <property type="protein sequence ID" value="SDG50929.1"/>
    <property type="molecule type" value="Genomic_DNA"/>
</dbReference>
<gene>
    <name evidence="1" type="ORF">SAMN04488117_1269</name>
</gene>
<reference evidence="1 2" key="1">
    <citation type="submission" date="2016-10" db="EMBL/GenBank/DDBJ databases">
        <authorList>
            <person name="de Groot N.N."/>
        </authorList>
    </citation>
    <scope>NUCLEOTIDE SEQUENCE [LARGE SCALE GENOMIC DNA]</scope>
    <source>
        <strain evidence="1 2">DSM 27375</strain>
    </source>
</reference>
<sequence length="145" mass="15887">MTNDTRLLAGSRQWLTMVGEQLQKAAQRAGLPSDLTVSLVERYSDGDEIAPGLVQGLRFDIRCGAPSYRIGAYPEEKGDITVEVTSEAARRLNQLISTDPAYAHAVKEYLKSGALRIDGDPAELGAWFGSVHDDIVRRTELNVLN</sequence>
<accession>A0A1G7UUY3</accession>
<dbReference type="AlphaFoldDB" id="A0A1G7UUY3"/>
<evidence type="ECO:0008006" key="3">
    <source>
        <dbReference type="Google" id="ProtNLM"/>
    </source>
</evidence>
<name>A0A1G7UUY3_9RHOB</name>
<protein>
    <recommendedName>
        <fullName evidence="3">SCP-2 sterol transfer family protein</fullName>
    </recommendedName>
</protein>
<dbReference type="Proteomes" id="UP000182284">
    <property type="component" value="Unassembled WGS sequence"/>
</dbReference>
<dbReference type="OrthoDB" id="8455264at2"/>
<proteinExistence type="predicted"/>
<dbReference type="RefSeq" id="WP_074647498.1">
    <property type="nucleotide sequence ID" value="NZ_FNBL01000026.1"/>
</dbReference>
<evidence type="ECO:0000313" key="2">
    <source>
        <dbReference type="Proteomes" id="UP000182284"/>
    </source>
</evidence>
<evidence type="ECO:0000313" key="1">
    <source>
        <dbReference type="EMBL" id="SDG50929.1"/>
    </source>
</evidence>